<name>A0A3Q7HNX7_SOLLC</name>
<dbReference type="InParanoid" id="A0A3Q7HNX7"/>
<accession>A0A3Q7HNX7</accession>
<reference evidence="1" key="1">
    <citation type="journal article" date="2012" name="Nature">
        <title>The tomato genome sequence provides insights into fleshy fruit evolution.</title>
        <authorList>
            <consortium name="Tomato Genome Consortium"/>
        </authorList>
    </citation>
    <scope>NUCLEOTIDE SEQUENCE [LARGE SCALE GENOMIC DNA]</scope>
    <source>
        <strain evidence="1">cv. Heinz 1706</strain>
    </source>
</reference>
<protein>
    <submittedName>
        <fullName evidence="1">Uncharacterized protein</fullName>
    </submittedName>
</protein>
<dbReference type="EnsemblPlants" id="Solyc06g051825.1.1">
    <property type="protein sequence ID" value="Solyc06g051825.1.1"/>
    <property type="gene ID" value="Solyc06g051825.1"/>
</dbReference>
<dbReference type="Proteomes" id="UP000004994">
    <property type="component" value="Chromosome 6"/>
</dbReference>
<dbReference type="Gramene" id="Solyc06g051825.1.1">
    <property type="protein sequence ID" value="Solyc06g051825.1.1"/>
    <property type="gene ID" value="Solyc06g051825.1"/>
</dbReference>
<sequence length="69" mass="7669">MPYQKHIYFGSLLGATDFEEVIQKEGRKRVQHVNEISTSVDDPLVPDIAQRQQGTGPQVCDGQASLGHF</sequence>
<dbReference type="AlphaFoldDB" id="A0A3Q7HNX7"/>
<organism evidence="1">
    <name type="scientific">Solanum lycopersicum</name>
    <name type="common">Tomato</name>
    <name type="synonym">Lycopersicon esculentum</name>
    <dbReference type="NCBI Taxonomy" id="4081"/>
    <lineage>
        <taxon>Eukaryota</taxon>
        <taxon>Viridiplantae</taxon>
        <taxon>Streptophyta</taxon>
        <taxon>Embryophyta</taxon>
        <taxon>Tracheophyta</taxon>
        <taxon>Spermatophyta</taxon>
        <taxon>Magnoliopsida</taxon>
        <taxon>eudicotyledons</taxon>
        <taxon>Gunneridae</taxon>
        <taxon>Pentapetalae</taxon>
        <taxon>asterids</taxon>
        <taxon>lamiids</taxon>
        <taxon>Solanales</taxon>
        <taxon>Solanaceae</taxon>
        <taxon>Solanoideae</taxon>
        <taxon>Solaneae</taxon>
        <taxon>Solanum</taxon>
        <taxon>Solanum subgen. Lycopersicon</taxon>
    </lineage>
</organism>
<keyword evidence="2" id="KW-1185">Reference proteome</keyword>
<evidence type="ECO:0000313" key="1">
    <source>
        <dbReference type="EnsemblPlants" id="Solyc06g051825.1.1"/>
    </source>
</evidence>
<evidence type="ECO:0000313" key="2">
    <source>
        <dbReference type="Proteomes" id="UP000004994"/>
    </source>
</evidence>
<proteinExistence type="predicted"/>
<reference evidence="1" key="2">
    <citation type="submission" date="2019-01" db="UniProtKB">
        <authorList>
            <consortium name="EnsemblPlants"/>
        </authorList>
    </citation>
    <scope>IDENTIFICATION</scope>
    <source>
        <strain evidence="1">cv. Heinz 1706</strain>
    </source>
</reference>